<reference evidence="2" key="1">
    <citation type="submission" date="2022-12" db="EMBL/GenBank/DDBJ databases">
        <title>Genome assemblies of Blomia tropicalis.</title>
        <authorList>
            <person name="Cui Y."/>
        </authorList>
    </citation>
    <scope>NUCLEOTIDE SEQUENCE</scope>
    <source>
        <tissue evidence="2">Adult mites</tissue>
    </source>
</reference>
<dbReference type="InterPro" id="IPR001810">
    <property type="entry name" value="F-box_dom"/>
</dbReference>
<name>A0A9Q0MF13_BLOTA</name>
<dbReference type="AlphaFoldDB" id="A0A9Q0MF13"/>
<organism evidence="2 3">
    <name type="scientific">Blomia tropicalis</name>
    <name type="common">Mite</name>
    <dbReference type="NCBI Taxonomy" id="40697"/>
    <lineage>
        <taxon>Eukaryota</taxon>
        <taxon>Metazoa</taxon>
        <taxon>Ecdysozoa</taxon>
        <taxon>Arthropoda</taxon>
        <taxon>Chelicerata</taxon>
        <taxon>Arachnida</taxon>
        <taxon>Acari</taxon>
        <taxon>Acariformes</taxon>
        <taxon>Sarcoptiformes</taxon>
        <taxon>Astigmata</taxon>
        <taxon>Glycyphagoidea</taxon>
        <taxon>Echimyopodidae</taxon>
        <taxon>Blomia</taxon>
    </lineage>
</organism>
<proteinExistence type="predicted"/>
<feature type="domain" description="F-box" evidence="1">
    <location>
        <begin position="2"/>
        <end position="49"/>
    </location>
</feature>
<dbReference type="InterPro" id="IPR036047">
    <property type="entry name" value="F-box-like_dom_sf"/>
</dbReference>
<evidence type="ECO:0000313" key="2">
    <source>
        <dbReference type="EMBL" id="KAJ6223127.1"/>
    </source>
</evidence>
<evidence type="ECO:0000259" key="1">
    <source>
        <dbReference type="PROSITE" id="PS50181"/>
    </source>
</evidence>
<evidence type="ECO:0000313" key="3">
    <source>
        <dbReference type="Proteomes" id="UP001142055"/>
    </source>
</evidence>
<dbReference type="Proteomes" id="UP001142055">
    <property type="component" value="Chromosome 1"/>
</dbReference>
<protein>
    <recommendedName>
        <fullName evidence="1">F-box domain-containing protein</fullName>
    </recommendedName>
</protein>
<dbReference type="EMBL" id="JAPWDV010000001">
    <property type="protein sequence ID" value="KAJ6223127.1"/>
    <property type="molecule type" value="Genomic_DNA"/>
</dbReference>
<gene>
    <name evidence="2" type="ORF">RDWZM_001672</name>
</gene>
<dbReference type="Pfam" id="PF12937">
    <property type="entry name" value="F-box-like"/>
    <property type="match status" value="1"/>
</dbReference>
<dbReference type="SUPFAM" id="SSF81383">
    <property type="entry name" value="F-box domain"/>
    <property type="match status" value="1"/>
</dbReference>
<sequence length="460" mass="54113">MRRHIHHLPNHILVSIFLHIPLEEILPLELVCRQWQMVQNLILNRVQTLAILAPKASLDRQQTGVQQLIKRTYQRYGIRFASKHYHITLRKAFLTATTCDFFLRKMPNIICLYVCQIPLSSSISQLIFALNGWNIESLTILYDYPIQFHSKRKTINKQNHLHRLLSVLSPDWQPQLRQLTLVTFDAFFQRFEDYQFDLSQLHELNLIRPWDLNRLLTQLVSNQINTKMWTNLRKLTLYSDGNFSTFMHLNPNLHRILQPTFSQLTHLTINFANRTILSIINSSCHCLRSLHLSCVTMSFIDLAVELEPFQFRLSHLRITFPCQPLPGHIEFAPIDDPFKIPLLVMVTSLHLSYSSLLHQPTLAAPILEHIFPKLQTLKLDRNKTIESTCGRCNKMRTTSPACRTALINGLNQAYLTRMVRIYLQIETLDDYQRSDCYTSLQDYEFYCYKRKRWSIESVHL</sequence>
<dbReference type="Gene3D" id="1.20.1280.50">
    <property type="match status" value="1"/>
</dbReference>
<accession>A0A9Q0MF13</accession>
<comment type="caution">
    <text evidence="2">The sequence shown here is derived from an EMBL/GenBank/DDBJ whole genome shotgun (WGS) entry which is preliminary data.</text>
</comment>
<keyword evidence="3" id="KW-1185">Reference proteome</keyword>
<dbReference type="PROSITE" id="PS50181">
    <property type="entry name" value="FBOX"/>
    <property type="match status" value="1"/>
</dbReference>